<accession>A0A238FRF4</accession>
<dbReference type="AlphaFoldDB" id="A0A238FRF4"/>
<feature type="domain" description="Retrovirus-related Pol polyprotein from transposon TNT 1-94-like beta-barrel" evidence="1">
    <location>
        <begin position="38"/>
        <end position="113"/>
    </location>
</feature>
<keyword evidence="3" id="KW-1185">Reference proteome</keyword>
<evidence type="ECO:0000313" key="2">
    <source>
        <dbReference type="EMBL" id="SCV74553.1"/>
    </source>
</evidence>
<evidence type="ECO:0000313" key="3">
    <source>
        <dbReference type="Proteomes" id="UP000198372"/>
    </source>
</evidence>
<dbReference type="STRING" id="269621.A0A238FRF4"/>
<sequence length="259" mass="27868">MGFHNLLTGKGLMGRGPALHSYLAASLLARSTFSSNVYIVDSGAMAHMVPNQSIFTTYHRTAPTQIGGITGGLSAIGIGNVAFVAALGQPVMLTRVLHTPHLDVNLLLVSRLCDTDDVRIAFTSAGLDIEKDGTMLAQGTRINNGLYLLDVDHTKCQHLALLSQAHPPVPLLTLHCCLGHLAPSSIQKMIAAGLLEGFEAGYSEEEVEQFVCNACLGAKGHRLPFPVSDSHSLERLALVHIRNSAVSKQRCQVEKDWER</sequence>
<dbReference type="Proteomes" id="UP000198372">
    <property type="component" value="Unassembled WGS sequence"/>
</dbReference>
<dbReference type="EMBL" id="FMSP01000023">
    <property type="protein sequence ID" value="SCV74553.1"/>
    <property type="molecule type" value="Genomic_DNA"/>
</dbReference>
<evidence type="ECO:0000259" key="1">
    <source>
        <dbReference type="Pfam" id="PF22936"/>
    </source>
</evidence>
<dbReference type="Pfam" id="PF22936">
    <property type="entry name" value="Pol_BBD"/>
    <property type="match status" value="1"/>
</dbReference>
<gene>
    <name evidence="2" type="ORF">BQ2448_7582</name>
</gene>
<dbReference type="InterPro" id="IPR054722">
    <property type="entry name" value="PolX-like_BBD"/>
</dbReference>
<organism evidence="2 3">
    <name type="scientific">Microbotryum intermedium</name>
    <dbReference type="NCBI Taxonomy" id="269621"/>
    <lineage>
        <taxon>Eukaryota</taxon>
        <taxon>Fungi</taxon>
        <taxon>Dikarya</taxon>
        <taxon>Basidiomycota</taxon>
        <taxon>Pucciniomycotina</taxon>
        <taxon>Microbotryomycetes</taxon>
        <taxon>Microbotryales</taxon>
        <taxon>Microbotryaceae</taxon>
        <taxon>Microbotryum</taxon>
    </lineage>
</organism>
<dbReference type="OrthoDB" id="2796844at2759"/>
<protein>
    <submittedName>
        <fullName evidence="2">BQ2448_7582 protein</fullName>
    </submittedName>
</protein>
<name>A0A238FRF4_9BASI</name>
<proteinExistence type="predicted"/>
<reference evidence="3" key="1">
    <citation type="submission" date="2016-09" db="EMBL/GenBank/DDBJ databases">
        <authorList>
            <person name="Jeantristanb JTB J.-T."/>
            <person name="Ricardo R."/>
        </authorList>
    </citation>
    <scope>NUCLEOTIDE SEQUENCE [LARGE SCALE GENOMIC DNA]</scope>
</reference>